<dbReference type="HOGENOM" id="CLU_2911980_0_0_6"/>
<gene>
    <name evidence="1" type="ORF">F942_00540</name>
</gene>
<reference evidence="1 2" key="1">
    <citation type="submission" date="2013-02" db="EMBL/GenBank/DDBJ databases">
        <title>The Genome Sequence of Acinetobacter ursingii NIPH ANC_3649.</title>
        <authorList>
            <consortium name="The Broad Institute Genome Sequencing Platform"/>
            <consortium name="The Broad Institute Genome Sequencing Center for Infectious Disease"/>
            <person name="Cerqueira G."/>
            <person name="Feldgarden M."/>
            <person name="Courvalin P."/>
            <person name="Perichon B."/>
            <person name="Grillot-Courvalin C."/>
            <person name="Clermont D."/>
            <person name="Rocha E."/>
            <person name="Yoon E.-J."/>
            <person name="Nemec A."/>
            <person name="Walker B."/>
            <person name="Young S.K."/>
            <person name="Zeng Q."/>
            <person name="Gargeya S."/>
            <person name="Fitzgerald M."/>
            <person name="Haas B."/>
            <person name="Abouelleil A."/>
            <person name="Alvarado L."/>
            <person name="Arachchi H.M."/>
            <person name="Berlin A.M."/>
            <person name="Chapman S.B."/>
            <person name="Dewar J."/>
            <person name="Goldberg J."/>
            <person name="Griggs A."/>
            <person name="Gujja S."/>
            <person name="Hansen M."/>
            <person name="Howarth C."/>
            <person name="Imamovic A."/>
            <person name="Larimer J."/>
            <person name="McCowan C."/>
            <person name="Murphy C."/>
            <person name="Neiman D."/>
            <person name="Pearson M."/>
            <person name="Priest M."/>
            <person name="Roberts A."/>
            <person name="Saif S."/>
            <person name="Shea T."/>
            <person name="Sisk P."/>
            <person name="Sykes S."/>
            <person name="Wortman J."/>
            <person name="Nusbaum C."/>
            <person name="Birren B."/>
        </authorList>
    </citation>
    <scope>NUCLEOTIDE SEQUENCE [LARGE SCALE GENOMIC DNA]</scope>
    <source>
        <strain evidence="1 2">ANC 3649</strain>
    </source>
</reference>
<dbReference type="Proteomes" id="UP000013276">
    <property type="component" value="Unassembled WGS sequence"/>
</dbReference>
<dbReference type="InterPro" id="IPR036102">
    <property type="entry name" value="OsmC/Ohrsf"/>
</dbReference>
<dbReference type="EMBL" id="APQC01000004">
    <property type="protein sequence ID" value="ENV80718.1"/>
    <property type="molecule type" value="Genomic_DNA"/>
</dbReference>
<accession>N9DJS1</accession>
<dbReference type="SUPFAM" id="SSF82784">
    <property type="entry name" value="OsmC-like"/>
    <property type="match status" value="1"/>
</dbReference>
<evidence type="ECO:0000313" key="2">
    <source>
        <dbReference type="Proteomes" id="UP000013276"/>
    </source>
</evidence>
<comment type="caution">
    <text evidence="1">The sequence shown here is derived from an EMBL/GenBank/DDBJ whole genome shotgun (WGS) entry which is preliminary data.</text>
</comment>
<dbReference type="PATRIC" id="fig|1257043.3.peg.520"/>
<proteinExistence type="predicted"/>
<dbReference type="AlphaFoldDB" id="N9DJS1"/>
<organism evidence="1 2">
    <name type="scientific">Acinetobacter ursingii ANC 3649</name>
    <dbReference type="NCBI Taxonomy" id="1257043"/>
    <lineage>
        <taxon>Bacteria</taxon>
        <taxon>Pseudomonadati</taxon>
        <taxon>Pseudomonadota</taxon>
        <taxon>Gammaproteobacteria</taxon>
        <taxon>Moraxellales</taxon>
        <taxon>Moraxellaceae</taxon>
        <taxon>Acinetobacter</taxon>
    </lineage>
</organism>
<sequence length="61" mass="7144">MSLASKLIFFMNKEQQEWIERRVTFKNPLSEEMQEKVLNVCSKTPVTKTLLRSVEIKTTLA</sequence>
<keyword evidence="2" id="KW-1185">Reference proteome</keyword>
<evidence type="ECO:0000313" key="1">
    <source>
        <dbReference type="EMBL" id="ENV80718.1"/>
    </source>
</evidence>
<protein>
    <submittedName>
        <fullName evidence="1">Uncharacterized protein</fullName>
    </submittedName>
</protein>
<name>N9DJS1_9GAMM</name>